<dbReference type="InterPro" id="IPR014036">
    <property type="entry name" value="DeoR-like_C"/>
</dbReference>
<evidence type="ECO:0000256" key="3">
    <source>
        <dbReference type="ARBA" id="ARBA00023163"/>
    </source>
</evidence>
<protein>
    <submittedName>
        <fullName evidence="5">DeoR/GlpR transcriptional regulator</fullName>
    </submittedName>
</protein>
<dbReference type="PROSITE" id="PS00894">
    <property type="entry name" value="HTH_DEOR_1"/>
    <property type="match status" value="1"/>
</dbReference>
<evidence type="ECO:0000256" key="2">
    <source>
        <dbReference type="ARBA" id="ARBA00023125"/>
    </source>
</evidence>
<dbReference type="EMBL" id="JAFLHG010000001">
    <property type="protein sequence ID" value="MBT8796747.1"/>
    <property type="molecule type" value="Genomic_DNA"/>
</dbReference>
<dbReference type="InterPro" id="IPR036388">
    <property type="entry name" value="WH-like_DNA-bd_sf"/>
</dbReference>
<dbReference type="InterPro" id="IPR037171">
    <property type="entry name" value="NagB/RpiA_transferase-like"/>
</dbReference>
<dbReference type="PRINTS" id="PR00037">
    <property type="entry name" value="HTHLACR"/>
</dbReference>
<dbReference type="Pfam" id="PF08220">
    <property type="entry name" value="HTH_DeoR"/>
    <property type="match status" value="1"/>
</dbReference>
<dbReference type="SUPFAM" id="SSF100950">
    <property type="entry name" value="NagB/RpiA/CoA transferase-like"/>
    <property type="match status" value="1"/>
</dbReference>
<sequence>MDHDSDARFEGILSAIEHEGQVSVADLSTRFGVSAVTIRKDLEALERRSLLRRVRGGARGSAPQEEGSFADRLGRSVAAKKAIARRAAELVSHGDVIALDSSTSAFFLALEILDRRDLVVVTNSLRTATVLSEDSDATVILLGGTVRRTSSSTVGELSDVLVGRGSLSTAFVGLSTLSVERGLLELTLAEAEPKRALVAAARRVVALFDSTKADGFGLHSFLPADRVDCLISDVGFPQDHRERWQERGVEVALCEATARSERTPVRPARAG</sequence>
<evidence type="ECO:0000313" key="5">
    <source>
        <dbReference type="EMBL" id="MBT8796747.1"/>
    </source>
</evidence>
<dbReference type="Pfam" id="PF00455">
    <property type="entry name" value="DeoRC"/>
    <property type="match status" value="1"/>
</dbReference>
<dbReference type="Gene3D" id="3.40.50.1360">
    <property type="match status" value="1"/>
</dbReference>
<feature type="domain" description="HTH deoR-type" evidence="4">
    <location>
        <begin position="5"/>
        <end position="60"/>
    </location>
</feature>
<reference evidence="5 6" key="1">
    <citation type="submission" date="2021-03" db="EMBL/GenBank/DDBJ databases">
        <title>Microbacterium pauli sp. nov., isolated from microfiltered milk.</title>
        <authorList>
            <person name="Bellassi P."/>
            <person name="Fontana A."/>
            <person name="Callegari M.L."/>
            <person name="Lorenzo M."/>
            <person name="Cappa F."/>
        </authorList>
    </citation>
    <scope>NUCLEOTIDE SEQUENCE [LARGE SCALE GENOMIC DNA]</scope>
    <source>
        <strain evidence="5 6">DSM 18909</strain>
    </source>
</reference>
<evidence type="ECO:0000259" key="4">
    <source>
        <dbReference type="PROSITE" id="PS51000"/>
    </source>
</evidence>
<dbReference type="SMART" id="SM00420">
    <property type="entry name" value="HTH_DEOR"/>
    <property type="match status" value="1"/>
</dbReference>
<organism evidence="5 6">
    <name type="scientific">Microbacterium flavum</name>
    <dbReference type="NCBI Taxonomy" id="415216"/>
    <lineage>
        <taxon>Bacteria</taxon>
        <taxon>Bacillati</taxon>
        <taxon>Actinomycetota</taxon>
        <taxon>Actinomycetes</taxon>
        <taxon>Micrococcales</taxon>
        <taxon>Microbacteriaceae</taxon>
        <taxon>Microbacterium</taxon>
    </lineage>
</organism>
<dbReference type="InterPro" id="IPR018356">
    <property type="entry name" value="Tscrpt_reg_HTH_DeoR_CS"/>
</dbReference>
<dbReference type="SMART" id="SM01134">
    <property type="entry name" value="DeoRC"/>
    <property type="match status" value="1"/>
</dbReference>
<dbReference type="PANTHER" id="PTHR30363">
    <property type="entry name" value="HTH-TYPE TRANSCRIPTIONAL REGULATOR SRLR-RELATED"/>
    <property type="match status" value="1"/>
</dbReference>
<evidence type="ECO:0000313" key="6">
    <source>
        <dbReference type="Proteomes" id="UP000740605"/>
    </source>
</evidence>
<dbReference type="PANTHER" id="PTHR30363:SF44">
    <property type="entry name" value="AGA OPERON TRANSCRIPTIONAL REPRESSOR-RELATED"/>
    <property type="match status" value="1"/>
</dbReference>
<keyword evidence="3" id="KW-0804">Transcription</keyword>
<dbReference type="InterPro" id="IPR001034">
    <property type="entry name" value="DeoR_HTH"/>
</dbReference>
<keyword evidence="6" id="KW-1185">Reference proteome</keyword>
<evidence type="ECO:0000256" key="1">
    <source>
        <dbReference type="ARBA" id="ARBA00023015"/>
    </source>
</evidence>
<name>A0ABS5XS23_9MICO</name>
<accession>A0ABS5XS23</accession>
<comment type="caution">
    <text evidence="5">The sequence shown here is derived from an EMBL/GenBank/DDBJ whole genome shotgun (WGS) entry which is preliminary data.</text>
</comment>
<dbReference type="PROSITE" id="PS51000">
    <property type="entry name" value="HTH_DEOR_2"/>
    <property type="match status" value="1"/>
</dbReference>
<dbReference type="Proteomes" id="UP000740605">
    <property type="component" value="Unassembled WGS sequence"/>
</dbReference>
<keyword evidence="2" id="KW-0238">DNA-binding</keyword>
<dbReference type="Gene3D" id="1.10.10.10">
    <property type="entry name" value="Winged helix-like DNA-binding domain superfamily/Winged helix DNA-binding domain"/>
    <property type="match status" value="1"/>
</dbReference>
<dbReference type="RefSeq" id="WP_215485988.1">
    <property type="nucleotide sequence ID" value="NZ_BAAAPJ010000001.1"/>
</dbReference>
<dbReference type="InterPro" id="IPR036390">
    <property type="entry name" value="WH_DNA-bd_sf"/>
</dbReference>
<proteinExistence type="predicted"/>
<dbReference type="SUPFAM" id="SSF46785">
    <property type="entry name" value="Winged helix' DNA-binding domain"/>
    <property type="match status" value="1"/>
</dbReference>
<dbReference type="InterPro" id="IPR050313">
    <property type="entry name" value="Carb_Metab_HTH_regulators"/>
</dbReference>
<gene>
    <name evidence="5" type="ORF">J0P97_01480</name>
</gene>
<keyword evidence="1" id="KW-0805">Transcription regulation</keyword>